<name>A0A291TB18_9FIRM</name>
<sequence length="264" mass="30988">MSGQSPVSPTRKLHDADVVYLYDGSFEGFLCCVFESFAQHELPFAIWTPERETATLYPVKEIPTDHTKARRVFASFRAKLGEETESLVTRDFLSGWEDKELRLIRFLHLAFALGPGTVKRRGHPEVAPLYQMKQSLDWEVDKFQGFVRFQEHDGMLGAVIHPKNYILPLLRGHFCARFPEENFLIYDAVHQAVLLYQNHKAQFMELAEPLTLPPPDEKEQQFQELWRQFYKTLEIKARHNEKGRMTHCPKRFWADMTEMKEELK</sequence>
<gene>
    <name evidence="2" type="ORF">CRH10_08690</name>
</gene>
<dbReference type="EMBL" id="CP023819">
    <property type="protein sequence ID" value="ATL90364.1"/>
    <property type="molecule type" value="Genomic_DNA"/>
</dbReference>
<dbReference type="RefSeq" id="WP_098924165.1">
    <property type="nucleotide sequence ID" value="NZ_CP023819.1"/>
</dbReference>
<dbReference type="NCBIfam" id="TIGR03915">
    <property type="entry name" value="SAM_7_link_chp"/>
    <property type="match status" value="1"/>
</dbReference>
<evidence type="ECO:0000259" key="1">
    <source>
        <dbReference type="Pfam" id="PF13566"/>
    </source>
</evidence>
<organism evidence="2 3">
    <name type="scientific">Faecalibacterium prausnitzii</name>
    <dbReference type="NCBI Taxonomy" id="853"/>
    <lineage>
        <taxon>Bacteria</taxon>
        <taxon>Bacillati</taxon>
        <taxon>Bacillota</taxon>
        <taxon>Clostridia</taxon>
        <taxon>Eubacteriales</taxon>
        <taxon>Oscillospiraceae</taxon>
        <taxon>Faecalibacterium</taxon>
    </lineage>
</organism>
<evidence type="ECO:0000313" key="2">
    <source>
        <dbReference type="EMBL" id="ATL90364.1"/>
    </source>
</evidence>
<accession>A0A291TB18</accession>
<dbReference type="AlphaFoldDB" id="A0A291TB18"/>
<proteinExistence type="predicted"/>
<dbReference type="Pfam" id="PF13566">
    <property type="entry name" value="DUF4130"/>
    <property type="match status" value="1"/>
</dbReference>
<evidence type="ECO:0000313" key="3">
    <source>
        <dbReference type="Proteomes" id="UP000223709"/>
    </source>
</evidence>
<reference evidence="2 3" key="1">
    <citation type="submission" date="2017-10" db="EMBL/GenBank/DDBJ databases">
        <title>Complete Genome Sequence of Faecalibacterium prausnitzii isolated from the gut of healthy adult Indian.</title>
        <authorList>
            <person name="Bag S."/>
            <person name="Ghosh T.S."/>
            <person name="Das B."/>
        </authorList>
    </citation>
    <scope>NUCLEOTIDE SEQUENCE [LARGE SCALE GENOMIC DNA]</scope>
    <source>
        <strain evidence="2 3">Indica</strain>
    </source>
</reference>
<dbReference type="InterPro" id="IPR025404">
    <property type="entry name" value="DUF4130"/>
</dbReference>
<dbReference type="Proteomes" id="UP000223709">
    <property type="component" value="Chromosome"/>
</dbReference>
<feature type="domain" description="DUF4130" evidence="1">
    <location>
        <begin position="98"/>
        <end position="258"/>
    </location>
</feature>
<protein>
    <recommendedName>
        <fullName evidence="1">DUF4130 domain-containing protein</fullName>
    </recommendedName>
</protein>
<dbReference type="InterPro" id="IPR023875">
    <property type="entry name" value="DNA_repair_put"/>
</dbReference>